<evidence type="ECO:0000313" key="2">
    <source>
        <dbReference type="Proteomes" id="UP000295184"/>
    </source>
</evidence>
<accession>A0A4R1R6V6</accession>
<gene>
    <name evidence="1" type="ORF">EDD77_10263</name>
</gene>
<evidence type="ECO:0000313" key="1">
    <source>
        <dbReference type="EMBL" id="TCL61324.1"/>
    </source>
</evidence>
<sequence length="55" mass="6279">MKHIRAHFIYEADNIPDHRSRQFGHCPCLLAVIKIAFPTRKKPYLSGNSDTANAK</sequence>
<dbReference type="OrthoDB" id="1861782at2"/>
<dbReference type="Proteomes" id="UP000295184">
    <property type="component" value="Unassembled WGS sequence"/>
</dbReference>
<dbReference type="AlphaFoldDB" id="A0A4R1R6V6"/>
<dbReference type="STRING" id="1650663.GCA_001486665_02898"/>
<dbReference type="EMBL" id="SLUM01000002">
    <property type="protein sequence ID" value="TCL61324.1"/>
    <property type="molecule type" value="Genomic_DNA"/>
</dbReference>
<organism evidence="1 2">
    <name type="scientific">Allofournierella massiliensis</name>
    <dbReference type="NCBI Taxonomy" id="1650663"/>
    <lineage>
        <taxon>Bacteria</taxon>
        <taxon>Bacillati</taxon>
        <taxon>Bacillota</taxon>
        <taxon>Clostridia</taxon>
        <taxon>Eubacteriales</taxon>
        <taxon>Oscillospiraceae</taxon>
        <taxon>Allofournierella</taxon>
    </lineage>
</organism>
<protein>
    <submittedName>
        <fullName evidence="1">Uncharacterized protein</fullName>
    </submittedName>
</protein>
<dbReference type="RefSeq" id="WP_156417386.1">
    <property type="nucleotide sequence ID" value="NZ_CABKVM010000019.1"/>
</dbReference>
<comment type="caution">
    <text evidence="1">The sequence shown here is derived from an EMBL/GenBank/DDBJ whole genome shotgun (WGS) entry which is preliminary data.</text>
</comment>
<name>A0A4R1R6V6_9FIRM</name>
<proteinExistence type="predicted"/>
<reference evidence="1 2" key="1">
    <citation type="submission" date="2019-03" db="EMBL/GenBank/DDBJ databases">
        <title>Genomic Encyclopedia of Type Strains, Phase IV (KMG-IV): sequencing the most valuable type-strain genomes for metagenomic binning, comparative biology and taxonomic classification.</title>
        <authorList>
            <person name="Goeker M."/>
        </authorList>
    </citation>
    <scope>NUCLEOTIDE SEQUENCE [LARGE SCALE GENOMIC DNA]</scope>
    <source>
        <strain evidence="1 2">DSM 100451</strain>
    </source>
</reference>